<dbReference type="OrthoDB" id="1933717at2759"/>
<keyword evidence="5" id="KW-1185">Reference proteome</keyword>
<dbReference type="PANTHER" id="PTHR43963">
    <property type="entry name" value="CARBONYL REDUCTASE 1-RELATED"/>
    <property type="match status" value="1"/>
</dbReference>
<name>A0A0L0FYW3_9EUKA</name>
<dbReference type="GO" id="GO:0016491">
    <property type="term" value="F:oxidoreductase activity"/>
    <property type="evidence" value="ECO:0007669"/>
    <property type="project" value="UniProtKB-KW"/>
</dbReference>
<reference evidence="4 5" key="1">
    <citation type="submission" date="2011-02" db="EMBL/GenBank/DDBJ databases">
        <title>The Genome Sequence of Sphaeroforma arctica JP610.</title>
        <authorList>
            <consortium name="The Broad Institute Genome Sequencing Platform"/>
            <person name="Russ C."/>
            <person name="Cuomo C."/>
            <person name="Young S.K."/>
            <person name="Zeng Q."/>
            <person name="Gargeya S."/>
            <person name="Alvarado L."/>
            <person name="Berlin A."/>
            <person name="Chapman S.B."/>
            <person name="Chen Z."/>
            <person name="Freedman E."/>
            <person name="Gellesch M."/>
            <person name="Goldberg J."/>
            <person name="Griggs A."/>
            <person name="Gujja S."/>
            <person name="Heilman E."/>
            <person name="Heiman D."/>
            <person name="Howarth C."/>
            <person name="Mehta T."/>
            <person name="Neiman D."/>
            <person name="Pearson M."/>
            <person name="Roberts A."/>
            <person name="Saif S."/>
            <person name="Shea T."/>
            <person name="Shenoy N."/>
            <person name="Sisk P."/>
            <person name="Stolte C."/>
            <person name="Sykes S."/>
            <person name="White J."/>
            <person name="Yandava C."/>
            <person name="Burger G."/>
            <person name="Gray M.W."/>
            <person name="Holland P.W.H."/>
            <person name="King N."/>
            <person name="Lang F.B.F."/>
            <person name="Roger A.J."/>
            <person name="Ruiz-Trillo I."/>
            <person name="Haas B."/>
            <person name="Nusbaum C."/>
            <person name="Birren B."/>
        </authorList>
    </citation>
    <scope>NUCLEOTIDE SEQUENCE [LARGE SCALE GENOMIC DNA]</scope>
    <source>
        <strain evidence="4 5">JP610</strain>
    </source>
</reference>
<protein>
    <submittedName>
        <fullName evidence="4">Uncharacterized protein</fullName>
    </submittedName>
</protein>
<accession>A0A0L0FYW3</accession>
<dbReference type="Pfam" id="PF00106">
    <property type="entry name" value="adh_short"/>
    <property type="match status" value="1"/>
</dbReference>
<dbReference type="InterPro" id="IPR002347">
    <property type="entry name" value="SDR_fam"/>
</dbReference>
<keyword evidence="3" id="KW-0560">Oxidoreductase</keyword>
<dbReference type="InterPro" id="IPR036291">
    <property type="entry name" value="NAD(P)-bd_dom_sf"/>
</dbReference>
<dbReference type="Proteomes" id="UP000054560">
    <property type="component" value="Unassembled WGS sequence"/>
</dbReference>
<dbReference type="STRING" id="667725.A0A0L0FYW3"/>
<sequence length="303" mass="32960">MSVCSRVVVVTGANKGVGHALVQAVLDRDSSAFVFLGSRDVKRGESAKAAIEKHADRVHVLQLDISDAMSIVKAVDEVKRTCETNTRICAANAEKPMYALVNNCGVFLDDDYEQTLNVNVLDTHNVTEAFLPLVGSRVVFVSSASGPMYVNNLSKKGQAIFTSKDKSWEDIEEIIAIVKKNKGVLESGSNAIPDHLEGITASSSQWYGLSKACVNLYNMHLARTHPSLKVHAYTPGWVATDMTLTKFGKRDGMITPQKAAITGLKMLYEELPGNGRFYGSDGVRSPLDAYRNPGDDPYVSDSE</sequence>
<dbReference type="PANTHER" id="PTHR43963:SF6">
    <property type="entry name" value="CHAIN DEHYDROGENASE FAMILY PROTEIN, PUTATIVE (AFU_ORTHOLOGUE AFUA_3G15350)-RELATED"/>
    <property type="match status" value="1"/>
</dbReference>
<dbReference type="SUPFAM" id="SSF51735">
    <property type="entry name" value="NAD(P)-binding Rossmann-fold domains"/>
    <property type="match status" value="1"/>
</dbReference>
<dbReference type="PRINTS" id="PR00081">
    <property type="entry name" value="GDHRDH"/>
</dbReference>
<proteinExistence type="inferred from homology"/>
<evidence type="ECO:0000256" key="3">
    <source>
        <dbReference type="ARBA" id="ARBA00023002"/>
    </source>
</evidence>
<dbReference type="eggNOG" id="KOG1208">
    <property type="taxonomic scope" value="Eukaryota"/>
</dbReference>
<comment type="similarity">
    <text evidence="1">Belongs to the short-chain dehydrogenases/reductases (SDR) family.</text>
</comment>
<evidence type="ECO:0000256" key="2">
    <source>
        <dbReference type="ARBA" id="ARBA00022857"/>
    </source>
</evidence>
<dbReference type="GeneID" id="25906173"/>
<dbReference type="EMBL" id="KQ241966">
    <property type="protein sequence ID" value="KNC82032.1"/>
    <property type="molecule type" value="Genomic_DNA"/>
</dbReference>
<keyword evidence="2" id="KW-0521">NADP</keyword>
<dbReference type="AlphaFoldDB" id="A0A0L0FYW3"/>
<organism evidence="4 5">
    <name type="scientific">Sphaeroforma arctica JP610</name>
    <dbReference type="NCBI Taxonomy" id="667725"/>
    <lineage>
        <taxon>Eukaryota</taxon>
        <taxon>Ichthyosporea</taxon>
        <taxon>Ichthyophonida</taxon>
        <taxon>Sphaeroforma</taxon>
    </lineage>
</organism>
<dbReference type="RefSeq" id="XP_014155934.1">
    <property type="nucleotide sequence ID" value="XM_014300459.1"/>
</dbReference>
<gene>
    <name evidence="4" type="ORF">SARC_05669</name>
</gene>
<evidence type="ECO:0000256" key="1">
    <source>
        <dbReference type="ARBA" id="ARBA00006484"/>
    </source>
</evidence>
<dbReference type="Gene3D" id="3.40.50.720">
    <property type="entry name" value="NAD(P)-binding Rossmann-like Domain"/>
    <property type="match status" value="1"/>
</dbReference>
<evidence type="ECO:0000313" key="5">
    <source>
        <dbReference type="Proteomes" id="UP000054560"/>
    </source>
</evidence>
<evidence type="ECO:0000313" key="4">
    <source>
        <dbReference type="EMBL" id="KNC82032.1"/>
    </source>
</evidence>